<dbReference type="Gene3D" id="3.40.50.720">
    <property type="entry name" value="NAD(P)-binding Rossmann-like Domain"/>
    <property type="match status" value="1"/>
</dbReference>
<gene>
    <name evidence="3" type="ORF">E1283_17245</name>
</gene>
<dbReference type="EMBL" id="SMKI01000168">
    <property type="protein sequence ID" value="TDC74017.1"/>
    <property type="molecule type" value="Genomic_DNA"/>
</dbReference>
<dbReference type="InterPro" id="IPR036291">
    <property type="entry name" value="NAD(P)-bd_dom_sf"/>
</dbReference>
<organism evidence="3 4">
    <name type="scientific">Streptomyces hainanensis</name>
    <dbReference type="NCBI Taxonomy" id="402648"/>
    <lineage>
        <taxon>Bacteria</taxon>
        <taxon>Bacillati</taxon>
        <taxon>Actinomycetota</taxon>
        <taxon>Actinomycetes</taxon>
        <taxon>Kitasatosporales</taxon>
        <taxon>Streptomycetaceae</taxon>
        <taxon>Streptomyces</taxon>
    </lineage>
</organism>
<dbReference type="PRINTS" id="PR00080">
    <property type="entry name" value="SDRFAMILY"/>
</dbReference>
<dbReference type="PROSITE" id="PS00061">
    <property type="entry name" value="ADH_SHORT"/>
    <property type="match status" value="1"/>
</dbReference>
<evidence type="ECO:0000256" key="1">
    <source>
        <dbReference type="ARBA" id="ARBA00006484"/>
    </source>
</evidence>
<keyword evidence="2" id="KW-0560">Oxidoreductase</keyword>
<evidence type="ECO:0000313" key="4">
    <source>
        <dbReference type="Proteomes" id="UP000295345"/>
    </source>
</evidence>
<dbReference type="GO" id="GO:0016491">
    <property type="term" value="F:oxidoreductase activity"/>
    <property type="evidence" value="ECO:0007669"/>
    <property type="project" value="UniProtKB-KW"/>
</dbReference>
<reference evidence="3 4" key="1">
    <citation type="submission" date="2019-03" db="EMBL/GenBank/DDBJ databases">
        <title>Draft genome sequences of novel Actinobacteria.</title>
        <authorList>
            <person name="Sahin N."/>
            <person name="Ay H."/>
            <person name="Saygin H."/>
        </authorList>
    </citation>
    <scope>NUCLEOTIDE SEQUENCE [LARGE SCALE GENOMIC DNA]</scope>
    <source>
        <strain evidence="3 4">DSM 41900</strain>
    </source>
</reference>
<dbReference type="InterPro" id="IPR002347">
    <property type="entry name" value="SDR_fam"/>
</dbReference>
<dbReference type="AlphaFoldDB" id="A0A4R4TA58"/>
<dbReference type="OrthoDB" id="154414at2"/>
<dbReference type="InterPro" id="IPR020904">
    <property type="entry name" value="Sc_DH/Rdtase_CS"/>
</dbReference>
<dbReference type="RefSeq" id="WP_132818950.1">
    <property type="nucleotide sequence ID" value="NZ_SMKI01000168.1"/>
</dbReference>
<comment type="caution">
    <text evidence="3">The sequence shown here is derived from an EMBL/GenBank/DDBJ whole genome shotgun (WGS) entry which is preliminary data.</text>
</comment>
<dbReference type="PRINTS" id="PR00081">
    <property type="entry name" value="GDHRDH"/>
</dbReference>
<proteinExistence type="inferred from homology"/>
<dbReference type="Pfam" id="PF13561">
    <property type="entry name" value="adh_short_C2"/>
    <property type="match status" value="1"/>
</dbReference>
<dbReference type="CDD" id="cd05233">
    <property type="entry name" value="SDR_c"/>
    <property type="match status" value="1"/>
</dbReference>
<dbReference type="Proteomes" id="UP000295345">
    <property type="component" value="Unassembled WGS sequence"/>
</dbReference>
<evidence type="ECO:0000256" key="2">
    <source>
        <dbReference type="ARBA" id="ARBA00023002"/>
    </source>
</evidence>
<keyword evidence="4" id="KW-1185">Reference proteome</keyword>
<accession>A0A4R4TA58</accession>
<comment type="similarity">
    <text evidence="1">Belongs to the short-chain dehydrogenases/reductases (SDR) family.</text>
</comment>
<sequence>MSNTGNRFDGQVALVTGGSRGIGAAIALRLAADGADVALTYQNNGERAAEVVAGIKAAGRRGLAIRADCADTEALTGAVDQTAATFGRLDILVNNAAVFHFGKLDELELPAVDQTLEVNVRAPFVASRAAVRHMGQGGRIVTIGSNTGTRTPFPGLALYATSKAALAGMTRGLAHELGSRGITVNLVSPGPTNTEANPADGPNAEYFASFTAVGRFAEPAEVAGTVAYVVSPEAGHVTGTEIHVDGGFTA</sequence>
<name>A0A4R4TA58_9ACTN</name>
<protein>
    <submittedName>
        <fullName evidence="3">3-oxoacyl-ACP reductase FabG</fullName>
    </submittedName>
</protein>
<dbReference type="PANTHER" id="PTHR43639:SF1">
    <property type="entry name" value="SHORT-CHAIN DEHYDROGENASE_REDUCTASE FAMILY PROTEIN"/>
    <property type="match status" value="1"/>
</dbReference>
<dbReference type="SUPFAM" id="SSF51735">
    <property type="entry name" value="NAD(P)-binding Rossmann-fold domains"/>
    <property type="match status" value="1"/>
</dbReference>
<dbReference type="FunFam" id="3.40.50.720:FF:000084">
    <property type="entry name" value="Short-chain dehydrogenase reductase"/>
    <property type="match status" value="1"/>
</dbReference>
<evidence type="ECO:0000313" key="3">
    <source>
        <dbReference type="EMBL" id="TDC74017.1"/>
    </source>
</evidence>
<dbReference type="PANTHER" id="PTHR43639">
    <property type="entry name" value="OXIDOREDUCTASE, SHORT-CHAIN DEHYDROGENASE/REDUCTASE FAMILY (AFU_ORTHOLOGUE AFUA_5G02870)"/>
    <property type="match status" value="1"/>
</dbReference>